<keyword evidence="1" id="KW-0547">Nucleotide-binding</keyword>
<evidence type="ECO:0000256" key="1">
    <source>
        <dbReference type="ARBA" id="ARBA00022741"/>
    </source>
</evidence>
<dbReference type="GO" id="GO:0016787">
    <property type="term" value="F:hydrolase activity"/>
    <property type="evidence" value="ECO:0007669"/>
    <property type="project" value="UniProtKB-KW"/>
</dbReference>
<dbReference type="Gene3D" id="2.40.100.10">
    <property type="entry name" value="Cyclophilin-like"/>
    <property type="match status" value="1"/>
</dbReference>
<dbReference type="PANTHER" id="PTHR43309">
    <property type="entry name" value="5-OXOPROLINASE SUBUNIT C"/>
    <property type="match status" value="1"/>
</dbReference>
<keyword evidence="6" id="KW-1185">Reference proteome</keyword>
<accession>A0A4Q7ZBH4</accession>
<evidence type="ECO:0000313" key="5">
    <source>
        <dbReference type="EMBL" id="RZU47179.1"/>
    </source>
</evidence>
<evidence type="ECO:0000256" key="2">
    <source>
        <dbReference type="ARBA" id="ARBA00022801"/>
    </source>
</evidence>
<feature type="domain" description="Carboxyltransferase" evidence="4">
    <location>
        <begin position="23"/>
        <end position="302"/>
    </location>
</feature>
<gene>
    <name evidence="5" type="ORF">EV700_1573</name>
</gene>
<dbReference type="InterPro" id="IPR003778">
    <property type="entry name" value="CT_A_B"/>
</dbReference>
<dbReference type="OrthoDB" id="9768696at2"/>
<evidence type="ECO:0000313" key="6">
    <source>
        <dbReference type="Proteomes" id="UP000292423"/>
    </source>
</evidence>
<evidence type="ECO:0000259" key="4">
    <source>
        <dbReference type="SMART" id="SM00797"/>
    </source>
</evidence>
<keyword evidence="3" id="KW-0067">ATP-binding</keyword>
<name>A0A4Q7ZBH4_9GAMM</name>
<proteinExistence type="predicted"/>
<evidence type="ECO:0000256" key="3">
    <source>
        <dbReference type="ARBA" id="ARBA00022840"/>
    </source>
</evidence>
<dbReference type="SUPFAM" id="SSF50891">
    <property type="entry name" value="Cyclophilin-like"/>
    <property type="match status" value="1"/>
</dbReference>
<keyword evidence="2" id="KW-0378">Hydrolase</keyword>
<dbReference type="Proteomes" id="UP000292423">
    <property type="component" value="Unassembled WGS sequence"/>
</dbReference>
<dbReference type="PANTHER" id="PTHR43309:SF3">
    <property type="entry name" value="5-OXOPROLINASE SUBUNIT C"/>
    <property type="match status" value="1"/>
</dbReference>
<sequence>MLILEQPALYSSIQDQGRFGQAHLGISPGGANDSLAAWLANRIVGNAENAAVLELIEPPACLLMVDGAHAVFSGADANIRCNGRPVPLYARCWIPAGAHIEIDRPKAGSTVYMAVEGGLETPVILGSRSTDIRLGMSPLTRDAFLPVAIRTQAPRSGHLIVPPAYINGFRLCQLYSSELDVIPGPHFDWLDADTQRRLGDRGFTVSSQSSRMGIRLQGEPLAAPERQCLSAGVCRGAVQLPPQGLPILLAAEHQTTGGYPLVLQVCAHHLSRMAQLRAGERIRFRILNEADVADRLAQWQAVFQRTLKRISHEEH</sequence>
<dbReference type="InterPro" id="IPR029000">
    <property type="entry name" value="Cyclophilin-like_dom_sf"/>
</dbReference>
<dbReference type="AlphaFoldDB" id="A0A4Q7ZBH4"/>
<dbReference type="Pfam" id="PF02626">
    <property type="entry name" value="CT_A_B"/>
    <property type="match status" value="1"/>
</dbReference>
<comment type="caution">
    <text evidence="5">The sequence shown here is derived from an EMBL/GenBank/DDBJ whole genome shotgun (WGS) entry which is preliminary data.</text>
</comment>
<protein>
    <submittedName>
        <fullName evidence="5">Biotin-dependent carboxylase-like uncharacterized protein</fullName>
    </submittedName>
</protein>
<dbReference type="SMART" id="SM00797">
    <property type="entry name" value="AHS2"/>
    <property type="match status" value="1"/>
</dbReference>
<dbReference type="EMBL" id="SHKX01000011">
    <property type="protein sequence ID" value="RZU47179.1"/>
    <property type="molecule type" value="Genomic_DNA"/>
</dbReference>
<reference evidence="5 6" key="1">
    <citation type="submission" date="2019-02" db="EMBL/GenBank/DDBJ databases">
        <title>Genomic Encyclopedia of Type Strains, Phase IV (KMG-IV): sequencing the most valuable type-strain genomes for metagenomic binning, comparative biology and taxonomic classification.</title>
        <authorList>
            <person name="Goeker M."/>
        </authorList>
    </citation>
    <scope>NUCLEOTIDE SEQUENCE [LARGE SCALE GENOMIC DNA]</scope>
    <source>
        <strain evidence="5 6">DSM 105135</strain>
    </source>
</reference>
<dbReference type="GO" id="GO:0005524">
    <property type="term" value="F:ATP binding"/>
    <property type="evidence" value="ECO:0007669"/>
    <property type="project" value="UniProtKB-KW"/>
</dbReference>
<dbReference type="RefSeq" id="WP_130412444.1">
    <property type="nucleotide sequence ID" value="NZ_SHKX01000011.1"/>
</dbReference>
<organism evidence="5 6">
    <name type="scientific">Fluviicoccus keumensis</name>
    <dbReference type="NCBI Taxonomy" id="1435465"/>
    <lineage>
        <taxon>Bacteria</taxon>
        <taxon>Pseudomonadati</taxon>
        <taxon>Pseudomonadota</taxon>
        <taxon>Gammaproteobacteria</taxon>
        <taxon>Moraxellales</taxon>
        <taxon>Moraxellaceae</taxon>
        <taxon>Fluviicoccus</taxon>
    </lineage>
</organism>
<dbReference type="InterPro" id="IPR052708">
    <property type="entry name" value="PxpC"/>
</dbReference>